<dbReference type="RefSeq" id="XP_027444872.1">
    <property type="nucleotide sequence ID" value="XM_027589071.1"/>
</dbReference>
<dbReference type="AlphaFoldDB" id="A0A6J2CQC1"/>
<dbReference type="GeneID" id="113919628"/>
<evidence type="ECO:0000313" key="2">
    <source>
        <dbReference type="Proteomes" id="UP000515165"/>
    </source>
</evidence>
<proteinExistence type="predicted"/>
<protein>
    <submittedName>
        <fullName evidence="3">Uncharacterized protein LOC113919628</fullName>
    </submittedName>
</protein>
<evidence type="ECO:0000256" key="1">
    <source>
        <dbReference type="SAM" id="MobiDB-lite"/>
    </source>
</evidence>
<feature type="region of interest" description="Disordered" evidence="1">
    <location>
        <begin position="136"/>
        <end position="178"/>
    </location>
</feature>
<feature type="compositionally biased region" description="Basic and acidic residues" evidence="1">
    <location>
        <begin position="157"/>
        <end position="173"/>
    </location>
</feature>
<gene>
    <name evidence="3" type="primary">LOC113919628</name>
</gene>
<reference evidence="3" key="1">
    <citation type="submission" date="2025-08" db="UniProtKB">
        <authorList>
            <consortium name="RefSeq"/>
        </authorList>
    </citation>
    <scope>IDENTIFICATION</scope>
    <source>
        <tissue evidence="3">Blood</tissue>
    </source>
</reference>
<feature type="region of interest" description="Disordered" evidence="1">
    <location>
        <begin position="210"/>
        <end position="229"/>
    </location>
</feature>
<evidence type="ECO:0000313" key="3">
    <source>
        <dbReference type="RefSeq" id="XP_027444872.1"/>
    </source>
</evidence>
<accession>A0A6J2CQC1</accession>
<feature type="region of interest" description="Disordered" evidence="1">
    <location>
        <begin position="1"/>
        <end position="21"/>
    </location>
</feature>
<dbReference type="KEGG" id="zca:113919628"/>
<organism evidence="2 3">
    <name type="scientific">Zalophus californianus</name>
    <name type="common">California sealion</name>
    <dbReference type="NCBI Taxonomy" id="9704"/>
    <lineage>
        <taxon>Eukaryota</taxon>
        <taxon>Metazoa</taxon>
        <taxon>Chordata</taxon>
        <taxon>Craniata</taxon>
        <taxon>Vertebrata</taxon>
        <taxon>Euteleostomi</taxon>
        <taxon>Mammalia</taxon>
        <taxon>Eutheria</taxon>
        <taxon>Laurasiatheria</taxon>
        <taxon>Carnivora</taxon>
        <taxon>Caniformia</taxon>
        <taxon>Pinnipedia</taxon>
        <taxon>Otariidae</taxon>
        <taxon>Zalophus</taxon>
    </lineage>
</organism>
<sequence length="260" mass="28551">MAGYFLSFPRPPGSSSVSLRRAAGCRRRDTTGGVHGELHASALLPGFRGNRALARRDAGWRKGAAACLGPGTSTLKFCAMLLDLDLCLTTQAARRSRVFQRRVYLACEEAANEAVRCERRALRSPVGPAAVRWNFTAPGQEAPDSDSAPTVSGKARGSAERESRADKRGEVSRSNRTRRTSPLTFHVKIATGDIWAYLCLRSFKESSARGGKVQDLEKPMKKSQNREDSFQTRTTLVELEYGPVALNRIVRSDIFGLNHL</sequence>
<name>A0A6J2CQC1_ZALCA</name>
<keyword evidence="2" id="KW-1185">Reference proteome</keyword>
<dbReference type="Proteomes" id="UP000515165">
    <property type="component" value="Chromosome 3"/>
</dbReference>